<dbReference type="RefSeq" id="WP_106513060.1">
    <property type="nucleotide sequence ID" value="NZ_PXYI01000003.1"/>
</dbReference>
<dbReference type="OrthoDB" id="5395100at2"/>
<protein>
    <recommendedName>
        <fullName evidence="4">SH3b domain-containing protein</fullName>
    </recommendedName>
</protein>
<feature type="region of interest" description="Disordered" evidence="1">
    <location>
        <begin position="352"/>
        <end position="382"/>
    </location>
</feature>
<dbReference type="Gene3D" id="3.90.1720.10">
    <property type="entry name" value="endopeptidase domain like (from Nostoc punctiforme)"/>
    <property type="match status" value="1"/>
</dbReference>
<dbReference type="EMBL" id="PXYI01000003">
    <property type="protein sequence ID" value="PSJ40907.1"/>
    <property type="molecule type" value="Genomic_DNA"/>
</dbReference>
<accession>A0A2P7QSH8</accession>
<sequence>MVKTSDIAWFKSNFAGKMAQALEGSVFDVDMLTAIACQETGSLWAPMRQVPSLSPDRVVALCCGDTLDADKGRRAFPRTKADLLAVPRGQQMFDIARSALLDMAEHIPDYRFARTNPKKFSHGFGVFQYDLQFFLTDPDYFIEKKYESFDNALQRAIGELNRGLRKLRLQDRSTITDREFCHVAIAYNTGGFNPAKELKQGHFDGKKFYGESIRDFLAMARTVPTGNAAPARTSSAGAVPLSPPETITATGPSFRVDTNANTVRLRSEPRISNPKTANVKADLPDGHIVRALNGTPVNDFIEVQALLGGKIFQGFAAKHLLSPLGRPPAAAALEATPSSADAALPEAHLAGSPTNITKRTAPAGARSLSEPNMPRRAADNPDGLRTELNAIIDYLANDDPRHKRYQPHDGFTFCNIYAHDYCTLAGAYLPRVWWSQPALLKIALGETLEPRLGSSVDEARANDIYRWLRDFGQTFGWRRAASLSELQDHANLGGISLIVARRKQDGRSGHIVAVVPETGDETAKRNESGAVTMALQSQAGSVNFRRGRSTLDWWKSERFAEHAFWTHP</sequence>
<evidence type="ECO:0000313" key="3">
    <source>
        <dbReference type="Proteomes" id="UP000241167"/>
    </source>
</evidence>
<evidence type="ECO:0008006" key="4">
    <source>
        <dbReference type="Google" id="ProtNLM"/>
    </source>
</evidence>
<feature type="region of interest" description="Disordered" evidence="1">
    <location>
        <begin position="228"/>
        <end position="247"/>
    </location>
</feature>
<dbReference type="AlphaFoldDB" id="A0A2P7QSH8"/>
<evidence type="ECO:0000313" key="2">
    <source>
        <dbReference type="EMBL" id="PSJ40907.1"/>
    </source>
</evidence>
<proteinExistence type="predicted"/>
<evidence type="ECO:0000256" key="1">
    <source>
        <dbReference type="SAM" id="MobiDB-lite"/>
    </source>
</evidence>
<dbReference type="Proteomes" id="UP000241167">
    <property type="component" value="Unassembled WGS sequence"/>
</dbReference>
<reference evidence="2 3" key="1">
    <citation type="submission" date="2018-03" db="EMBL/GenBank/DDBJ databases">
        <title>The draft genome of Sphingosinicella sp. GL-C-18.</title>
        <authorList>
            <person name="Liu L."/>
            <person name="Li L."/>
            <person name="Liang L."/>
            <person name="Zhang X."/>
            <person name="Wang T."/>
        </authorList>
    </citation>
    <scope>NUCLEOTIDE SEQUENCE [LARGE SCALE GENOMIC DNA]</scope>
    <source>
        <strain evidence="2 3">GL-C-18</strain>
    </source>
</reference>
<name>A0A2P7QSH8_9SPHN</name>
<keyword evidence="3" id="KW-1185">Reference proteome</keyword>
<comment type="caution">
    <text evidence="2">The sequence shown here is derived from an EMBL/GenBank/DDBJ whole genome shotgun (WGS) entry which is preliminary data.</text>
</comment>
<organism evidence="2 3">
    <name type="scientific">Allosphingosinicella deserti</name>
    <dbReference type="NCBI Taxonomy" id="2116704"/>
    <lineage>
        <taxon>Bacteria</taxon>
        <taxon>Pseudomonadati</taxon>
        <taxon>Pseudomonadota</taxon>
        <taxon>Alphaproteobacteria</taxon>
        <taxon>Sphingomonadales</taxon>
        <taxon>Sphingomonadaceae</taxon>
        <taxon>Allosphingosinicella</taxon>
    </lineage>
</organism>
<gene>
    <name evidence="2" type="ORF">C7I55_11580</name>
</gene>